<protein>
    <submittedName>
        <fullName evidence="10">SpoIIE family protein phosphatase</fullName>
    </submittedName>
</protein>
<evidence type="ECO:0000313" key="10">
    <source>
        <dbReference type="EMBL" id="WOF16381.1"/>
    </source>
</evidence>
<evidence type="ECO:0000259" key="9">
    <source>
        <dbReference type="SMART" id="SM00331"/>
    </source>
</evidence>
<gene>
    <name evidence="10" type="ORF">F1737_06500</name>
</gene>
<feature type="transmembrane region" description="Helical" evidence="8">
    <location>
        <begin position="133"/>
        <end position="155"/>
    </location>
</feature>
<dbReference type="InterPro" id="IPR011620">
    <property type="entry name" value="Sig_transdc_His_kinase_LytS_TM"/>
</dbReference>
<dbReference type="PANTHER" id="PTHR43156:SF2">
    <property type="entry name" value="STAGE II SPORULATION PROTEIN E"/>
    <property type="match status" value="1"/>
</dbReference>
<dbReference type="InterPro" id="IPR052016">
    <property type="entry name" value="Bact_Sigma-Reg"/>
</dbReference>
<dbReference type="InterPro" id="IPR036457">
    <property type="entry name" value="PPM-type-like_dom_sf"/>
</dbReference>
<feature type="transmembrane region" description="Helical" evidence="8">
    <location>
        <begin position="162"/>
        <end position="189"/>
    </location>
</feature>
<proteinExistence type="predicted"/>
<dbReference type="SMART" id="SM00331">
    <property type="entry name" value="PP2C_SIG"/>
    <property type="match status" value="1"/>
</dbReference>
<dbReference type="GO" id="GO:0071555">
    <property type="term" value="P:cell wall organization"/>
    <property type="evidence" value="ECO:0007669"/>
    <property type="project" value="InterPro"/>
</dbReference>
<dbReference type="GeneID" id="85229802"/>
<name>A0AA97I4I3_9EURY</name>
<dbReference type="Gene3D" id="1.10.1760.20">
    <property type="match status" value="1"/>
</dbReference>
<keyword evidence="3 8" id="KW-0812">Transmembrane</keyword>
<feature type="coiled-coil region" evidence="7">
    <location>
        <begin position="195"/>
        <end position="222"/>
    </location>
</feature>
<dbReference type="Proteomes" id="UP001301797">
    <property type="component" value="Chromosome"/>
</dbReference>
<evidence type="ECO:0000256" key="7">
    <source>
        <dbReference type="SAM" id="Coils"/>
    </source>
</evidence>
<sequence length="452" mass="49362">MIEFEIFFSLFGLICVIIIFSIFITRSSYFKEVLDGRLTLKNQTVLALAFGILSIYGTAGGIEFMGAIINVRDLGPMAGGIFCGPVVGIGSGLIGGAFRLMQGGVTAIPCTIATVLSGIFGSAVYLFMGRKFVGIKIAVLFAFLMESFHMVLAYLMVEPRELAYEIVSITSAPLILANVIGMFIFAYLLSNVINERKTRRERDAYESELNRKKAELEIAAEIQRDFLPKNIPEINGFDLFAKTHPAKEVGGDFYDVIPLGLGKTGLVIADVSGKSVPAALFMALSRTIVRASAGWHTTVTKAIEEANSLISSESDSGMFVTLFYSIIDEKSRVLSYTNAGHNPPFVFLNSDGRFETLPPTGIALGVMEDMTYKSGEIRLMTGDCVVFYTDGVTEAINSTEEAYGEERLKRTILNNHSKSAEEISDAILWDVNLFCGSEPQFDDITVMVLKGV</sequence>
<keyword evidence="11" id="KW-1185">Reference proteome</keyword>
<dbReference type="PANTHER" id="PTHR43156">
    <property type="entry name" value="STAGE II SPORULATION PROTEIN E-RELATED"/>
    <property type="match status" value="1"/>
</dbReference>
<feature type="transmembrane region" description="Helical" evidence="8">
    <location>
        <begin position="45"/>
        <end position="71"/>
    </location>
</feature>
<organism evidence="10 11">
    <name type="scientific">Methanochimaera problematica</name>
    <dbReference type="NCBI Taxonomy" id="2609417"/>
    <lineage>
        <taxon>Archaea</taxon>
        <taxon>Methanobacteriati</taxon>
        <taxon>Methanobacteriota</taxon>
        <taxon>Stenosarchaea group</taxon>
        <taxon>Methanomicrobia</taxon>
        <taxon>Methanomicrobiales</taxon>
        <taxon>Methanomicrobiaceae</taxon>
        <taxon>Methanochimaera</taxon>
    </lineage>
</organism>
<feature type="transmembrane region" description="Helical" evidence="8">
    <location>
        <begin position="105"/>
        <end position="127"/>
    </location>
</feature>
<dbReference type="GO" id="GO:0000155">
    <property type="term" value="F:phosphorelay sensor kinase activity"/>
    <property type="evidence" value="ECO:0007669"/>
    <property type="project" value="InterPro"/>
</dbReference>
<evidence type="ECO:0000256" key="1">
    <source>
        <dbReference type="ARBA" id="ARBA00004651"/>
    </source>
</evidence>
<evidence type="ECO:0000256" key="2">
    <source>
        <dbReference type="ARBA" id="ARBA00022475"/>
    </source>
</evidence>
<dbReference type="InterPro" id="IPR001932">
    <property type="entry name" value="PPM-type_phosphatase-like_dom"/>
</dbReference>
<evidence type="ECO:0000256" key="6">
    <source>
        <dbReference type="ARBA" id="ARBA00023136"/>
    </source>
</evidence>
<dbReference type="Gene3D" id="3.60.40.10">
    <property type="entry name" value="PPM-type phosphatase domain"/>
    <property type="match status" value="1"/>
</dbReference>
<reference evidence="10 11" key="1">
    <citation type="submission" date="2019-09" db="EMBL/GenBank/DDBJ databases">
        <title>The complete genome of Methanoplanus sp. FWC-SCC4.</title>
        <authorList>
            <person name="Chen S.-C."/>
            <person name="Zhou Y.-Z."/>
            <person name="Lai M.-C."/>
        </authorList>
    </citation>
    <scope>NUCLEOTIDE SEQUENCE [LARGE SCALE GENOMIC DNA]</scope>
    <source>
        <strain evidence="10 11">FWC-SCC4</strain>
    </source>
</reference>
<keyword evidence="5 8" id="KW-1133">Transmembrane helix</keyword>
<dbReference type="AlphaFoldDB" id="A0AA97I4I3"/>
<dbReference type="GO" id="GO:0005886">
    <property type="term" value="C:plasma membrane"/>
    <property type="evidence" value="ECO:0007669"/>
    <property type="project" value="UniProtKB-SubCell"/>
</dbReference>
<dbReference type="SUPFAM" id="SSF81606">
    <property type="entry name" value="PP2C-like"/>
    <property type="match status" value="1"/>
</dbReference>
<dbReference type="Pfam" id="PF07694">
    <property type="entry name" value="5TM-5TMR_LYT"/>
    <property type="match status" value="1"/>
</dbReference>
<keyword evidence="4" id="KW-0378">Hydrolase</keyword>
<keyword evidence="2" id="KW-1003">Cell membrane</keyword>
<evidence type="ECO:0000256" key="8">
    <source>
        <dbReference type="SAM" id="Phobius"/>
    </source>
</evidence>
<dbReference type="GO" id="GO:0016791">
    <property type="term" value="F:phosphatase activity"/>
    <property type="evidence" value="ECO:0007669"/>
    <property type="project" value="TreeGrafter"/>
</dbReference>
<keyword evidence="7" id="KW-0175">Coiled coil</keyword>
<keyword evidence="6 8" id="KW-0472">Membrane</keyword>
<dbReference type="KEGG" id="mefw:F1737_06500"/>
<evidence type="ECO:0000256" key="3">
    <source>
        <dbReference type="ARBA" id="ARBA00022692"/>
    </source>
</evidence>
<evidence type="ECO:0000313" key="11">
    <source>
        <dbReference type="Proteomes" id="UP001301797"/>
    </source>
</evidence>
<evidence type="ECO:0000256" key="5">
    <source>
        <dbReference type="ARBA" id="ARBA00022989"/>
    </source>
</evidence>
<feature type="transmembrane region" description="Helical" evidence="8">
    <location>
        <begin position="6"/>
        <end position="24"/>
    </location>
</feature>
<feature type="domain" description="PPM-type phosphatase" evidence="9">
    <location>
        <begin position="234"/>
        <end position="451"/>
    </location>
</feature>
<evidence type="ECO:0000256" key="4">
    <source>
        <dbReference type="ARBA" id="ARBA00022801"/>
    </source>
</evidence>
<comment type="subcellular location">
    <subcellularLocation>
        <location evidence="1">Cell membrane</location>
        <topology evidence="1">Multi-pass membrane protein</topology>
    </subcellularLocation>
</comment>
<dbReference type="RefSeq" id="WP_317135794.1">
    <property type="nucleotide sequence ID" value="NZ_CP043875.1"/>
</dbReference>
<dbReference type="EMBL" id="CP043875">
    <property type="protein sequence ID" value="WOF16381.1"/>
    <property type="molecule type" value="Genomic_DNA"/>
</dbReference>
<feature type="transmembrane region" description="Helical" evidence="8">
    <location>
        <begin position="77"/>
        <end position="98"/>
    </location>
</feature>
<accession>A0AA97I4I3</accession>
<dbReference type="Pfam" id="PF07228">
    <property type="entry name" value="SpoIIE"/>
    <property type="match status" value="1"/>
</dbReference>